<evidence type="ECO:0000313" key="3">
    <source>
        <dbReference type="Proteomes" id="UP001159427"/>
    </source>
</evidence>
<accession>A0ABN8LPU7</accession>
<dbReference type="EMBL" id="CALNXI010000111">
    <property type="protein sequence ID" value="CAH3019273.1"/>
    <property type="molecule type" value="Genomic_DNA"/>
</dbReference>
<organism evidence="2 3">
    <name type="scientific">Porites evermanni</name>
    <dbReference type="NCBI Taxonomy" id="104178"/>
    <lineage>
        <taxon>Eukaryota</taxon>
        <taxon>Metazoa</taxon>
        <taxon>Cnidaria</taxon>
        <taxon>Anthozoa</taxon>
        <taxon>Hexacorallia</taxon>
        <taxon>Scleractinia</taxon>
        <taxon>Fungiina</taxon>
        <taxon>Poritidae</taxon>
        <taxon>Porites</taxon>
    </lineage>
</organism>
<keyword evidence="3" id="KW-1185">Reference proteome</keyword>
<reference evidence="2 3" key="1">
    <citation type="submission" date="2022-05" db="EMBL/GenBank/DDBJ databases">
        <authorList>
            <consortium name="Genoscope - CEA"/>
            <person name="William W."/>
        </authorList>
    </citation>
    <scope>NUCLEOTIDE SEQUENCE [LARGE SCALE GENOMIC DNA]</scope>
</reference>
<evidence type="ECO:0000256" key="1">
    <source>
        <dbReference type="SAM" id="MobiDB-lite"/>
    </source>
</evidence>
<evidence type="ECO:0000313" key="2">
    <source>
        <dbReference type="EMBL" id="CAH3019273.1"/>
    </source>
</evidence>
<protein>
    <submittedName>
        <fullName evidence="2">Uncharacterized protein</fullName>
    </submittedName>
</protein>
<gene>
    <name evidence="2" type="ORF">PEVE_00001980</name>
</gene>
<comment type="caution">
    <text evidence="2">The sequence shown here is derived from an EMBL/GenBank/DDBJ whole genome shotgun (WGS) entry which is preliminary data.</text>
</comment>
<dbReference type="Proteomes" id="UP001159427">
    <property type="component" value="Unassembled WGS sequence"/>
</dbReference>
<feature type="region of interest" description="Disordered" evidence="1">
    <location>
        <begin position="11"/>
        <end position="44"/>
    </location>
</feature>
<sequence>MKRNLDLVQKELESENEERGTSDSELSESQEDEEPRIKDVLNNPSKAVSKKGTSYLLHSMATSRDILFWTPRRQLLRNNRTIPVTNIAQLVGYVLLPFNEDVIKPRALNT</sequence>
<feature type="compositionally biased region" description="Acidic residues" evidence="1">
    <location>
        <begin position="25"/>
        <end position="34"/>
    </location>
</feature>
<proteinExistence type="predicted"/>
<name>A0ABN8LPU7_9CNID</name>
<feature type="compositionally biased region" description="Basic and acidic residues" evidence="1">
    <location>
        <begin position="11"/>
        <end position="22"/>
    </location>
</feature>